<keyword evidence="3" id="KW-0547">Nucleotide-binding</keyword>
<evidence type="ECO:0000256" key="5">
    <source>
        <dbReference type="ARBA" id="ARBA00022840"/>
    </source>
</evidence>
<evidence type="ECO:0000256" key="3">
    <source>
        <dbReference type="ARBA" id="ARBA00022741"/>
    </source>
</evidence>
<evidence type="ECO:0000256" key="1">
    <source>
        <dbReference type="ARBA" id="ARBA00022679"/>
    </source>
</evidence>
<dbReference type="GO" id="GO:0004747">
    <property type="term" value="F:ribokinase activity"/>
    <property type="evidence" value="ECO:0007669"/>
    <property type="project" value="InterPro"/>
</dbReference>
<dbReference type="InterPro" id="IPR029056">
    <property type="entry name" value="Ribokinase-like"/>
</dbReference>
<dbReference type="PANTHER" id="PTHR10584">
    <property type="entry name" value="SUGAR KINASE"/>
    <property type="match status" value="1"/>
</dbReference>
<name>A0A7M5V1S1_9CNID</name>
<keyword evidence="6" id="KW-0460">Magnesium</keyword>
<evidence type="ECO:0000256" key="6">
    <source>
        <dbReference type="ARBA" id="ARBA00022842"/>
    </source>
</evidence>
<dbReference type="OrthoDB" id="415590at2759"/>
<keyword evidence="8" id="KW-0119">Carbohydrate metabolism</keyword>
<dbReference type="EnsemblMetazoa" id="CLYHEMT008235.1">
    <property type="protein sequence ID" value="CLYHEMP008235.1"/>
    <property type="gene ID" value="CLYHEMG008235"/>
</dbReference>
<evidence type="ECO:0000313" key="11">
    <source>
        <dbReference type="Proteomes" id="UP000594262"/>
    </source>
</evidence>
<keyword evidence="1" id="KW-0808">Transferase</keyword>
<evidence type="ECO:0000256" key="8">
    <source>
        <dbReference type="ARBA" id="ARBA00023277"/>
    </source>
</evidence>
<feature type="domain" description="Carbohydrate kinase PfkB" evidence="9">
    <location>
        <begin position="4"/>
        <end position="256"/>
    </location>
</feature>
<dbReference type="Proteomes" id="UP000594262">
    <property type="component" value="Unplaced"/>
</dbReference>
<reference evidence="10" key="1">
    <citation type="submission" date="2021-01" db="UniProtKB">
        <authorList>
            <consortium name="EnsemblMetazoa"/>
        </authorList>
    </citation>
    <scope>IDENTIFICATION</scope>
</reference>
<dbReference type="InterPro" id="IPR011877">
    <property type="entry name" value="Ribokinase"/>
</dbReference>
<dbReference type="AlphaFoldDB" id="A0A7M5V1S1"/>
<dbReference type="GO" id="GO:0006014">
    <property type="term" value="P:D-ribose metabolic process"/>
    <property type="evidence" value="ECO:0007669"/>
    <property type="project" value="InterPro"/>
</dbReference>
<dbReference type="InterPro" id="IPR002139">
    <property type="entry name" value="Ribo/fructo_kinase"/>
</dbReference>
<dbReference type="GO" id="GO:0046872">
    <property type="term" value="F:metal ion binding"/>
    <property type="evidence" value="ECO:0007669"/>
    <property type="project" value="UniProtKB-KW"/>
</dbReference>
<proteinExistence type="predicted"/>
<dbReference type="GO" id="GO:0005524">
    <property type="term" value="F:ATP binding"/>
    <property type="evidence" value="ECO:0007669"/>
    <property type="project" value="UniProtKB-KW"/>
</dbReference>
<sequence length="268" mass="28861">MTSDIVVIGSCNVDLISYSDHFPKPGETLCGSSFSVGCGGKGANQCVMAAKLGANVAMISSVGDDNFGEMFLKEFKKENVNIECMHIEAGISTGVAQILVNKEGENCIIIVKGANGRLTTEHVQQKCADVIKKAKVVMFQLEIDLNVTLTSIKFCKENGCFTIFNPAPAVSNLSDDFLKYTTLLCCNETEAEILSGLQVDSPEKRQGAIKGLLQKGPEYVVLTLGSQGAMFAQKGGSIQHVVPDQSVVPDKIVDTTRCFLKQLQNIRD</sequence>
<accession>A0A7M5V1S1</accession>
<dbReference type="PRINTS" id="PR00990">
    <property type="entry name" value="RIBOKINASE"/>
</dbReference>
<keyword evidence="5" id="KW-0067">ATP-binding</keyword>
<evidence type="ECO:0000256" key="4">
    <source>
        <dbReference type="ARBA" id="ARBA00022777"/>
    </source>
</evidence>
<keyword evidence="2" id="KW-0479">Metal-binding</keyword>
<evidence type="ECO:0000259" key="9">
    <source>
        <dbReference type="Pfam" id="PF00294"/>
    </source>
</evidence>
<keyword evidence="4" id="KW-0418">Kinase</keyword>
<keyword evidence="11" id="KW-1185">Reference proteome</keyword>
<dbReference type="PANTHER" id="PTHR10584:SF166">
    <property type="entry name" value="RIBOKINASE"/>
    <property type="match status" value="1"/>
</dbReference>
<dbReference type="Gene3D" id="3.40.1190.20">
    <property type="match status" value="1"/>
</dbReference>
<evidence type="ECO:0000313" key="10">
    <source>
        <dbReference type="EnsemblMetazoa" id="CLYHEMP008235.1"/>
    </source>
</evidence>
<dbReference type="Pfam" id="PF00294">
    <property type="entry name" value="PfkB"/>
    <property type="match status" value="1"/>
</dbReference>
<organism evidence="10 11">
    <name type="scientific">Clytia hemisphaerica</name>
    <dbReference type="NCBI Taxonomy" id="252671"/>
    <lineage>
        <taxon>Eukaryota</taxon>
        <taxon>Metazoa</taxon>
        <taxon>Cnidaria</taxon>
        <taxon>Hydrozoa</taxon>
        <taxon>Hydroidolina</taxon>
        <taxon>Leptothecata</taxon>
        <taxon>Obeliida</taxon>
        <taxon>Clytiidae</taxon>
        <taxon>Clytia</taxon>
    </lineage>
</organism>
<evidence type="ECO:0000256" key="7">
    <source>
        <dbReference type="ARBA" id="ARBA00022958"/>
    </source>
</evidence>
<protein>
    <recommendedName>
        <fullName evidence="9">Carbohydrate kinase PfkB domain-containing protein</fullName>
    </recommendedName>
</protein>
<dbReference type="SUPFAM" id="SSF53613">
    <property type="entry name" value="Ribokinase-like"/>
    <property type="match status" value="1"/>
</dbReference>
<evidence type="ECO:0000256" key="2">
    <source>
        <dbReference type="ARBA" id="ARBA00022723"/>
    </source>
</evidence>
<keyword evidence="7" id="KW-0630">Potassium</keyword>
<dbReference type="InterPro" id="IPR011611">
    <property type="entry name" value="PfkB_dom"/>
</dbReference>
<dbReference type="CDD" id="cd01174">
    <property type="entry name" value="ribokinase"/>
    <property type="match status" value="1"/>
</dbReference>
<dbReference type="GO" id="GO:0005829">
    <property type="term" value="C:cytosol"/>
    <property type="evidence" value="ECO:0007669"/>
    <property type="project" value="TreeGrafter"/>
</dbReference>